<dbReference type="Pfam" id="PF10047">
    <property type="entry name" value="DUF2281"/>
    <property type="match status" value="1"/>
</dbReference>
<accession>A0A139XC09</accession>
<comment type="caution">
    <text evidence="2">The sequence shown here is derived from an EMBL/GenBank/DDBJ whole genome shotgun (WGS) entry which is preliminary data.</text>
</comment>
<proteinExistence type="predicted"/>
<protein>
    <recommendedName>
        <fullName evidence="1">DUF2281 domain-containing protein</fullName>
    </recommendedName>
</protein>
<dbReference type="RefSeq" id="WP_017741851.1">
    <property type="nucleotide sequence ID" value="NZ_KQ976354.1"/>
</dbReference>
<dbReference type="InterPro" id="IPR018739">
    <property type="entry name" value="DUF2281"/>
</dbReference>
<dbReference type="AlphaFoldDB" id="A0A139XC09"/>
<gene>
    <name evidence="2" type="ORF">WA1_19675</name>
</gene>
<dbReference type="Proteomes" id="UP000076925">
    <property type="component" value="Unassembled WGS sequence"/>
</dbReference>
<evidence type="ECO:0000313" key="3">
    <source>
        <dbReference type="Proteomes" id="UP000076925"/>
    </source>
</evidence>
<evidence type="ECO:0000313" key="2">
    <source>
        <dbReference type="EMBL" id="KYC42206.1"/>
    </source>
</evidence>
<evidence type="ECO:0000259" key="1">
    <source>
        <dbReference type="Pfam" id="PF10047"/>
    </source>
</evidence>
<reference evidence="2 3" key="1">
    <citation type="journal article" date="2013" name="Genome Biol. Evol.">
        <title>Genomes of Stigonematalean cyanobacteria (subsection V) and the evolution of oxygenic photosynthesis from prokaryotes to plastids.</title>
        <authorList>
            <person name="Dagan T."/>
            <person name="Roettger M."/>
            <person name="Stucken K."/>
            <person name="Landan G."/>
            <person name="Koch R."/>
            <person name="Major P."/>
            <person name="Gould S.B."/>
            <person name="Goremykin V.V."/>
            <person name="Rippka R."/>
            <person name="Tandeau de Marsac N."/>
            <person name="Gugger M."/>
            <person name="Lockhart P.J."/>
            <person name="Allen J.F."/>
            <person name="Brune I."/>
            <person name="Maus I."/>
            <person name="Puhler A."/>
            <person name="Martin W.F."/>
        </authorList>
    </citation>
    <scope>NUCLEOTIDE SEQUENCE [LARGE SCALE GENOMIC DNA]</scope>
    <source>
        <strain evidence="2 3">PCC 7110</strain>
    </source>
</reference>
<keyword evidence="3" id="KW-1185">Reference proteome</keyword>
<feature type="domain" description="DUF2281" evidence="1">
    <location>
        <begin position="7"/>
        <end position="38"/>
    </location>
</feature>
<organism evidence="2 3">
    <name type="scientific">Scytonema hofmannii PCC 7110</name>
    <dbReference type="NCBI Taxonomy" id="128403"/>
    <lineage>
        <taxon>Bacteria</taxon>
        <taxon>Bacillati</taxon>
        <taxon>Cyanobacteriota</taxon>
        <taxon>Cyanophyceae</taxon>
        <taxon>Nostocales</taxon>
        <taxon>Scytonemataceae</taxon>
        <taxon>Scytonema</taxon>
    </lineage>
</organism>
<dbReference type="EMBL" id="ANNX02000020">
    <property type="protein sequence ID" value="KYC42206.1"/>
    <property type="molecule type" value="Genomic_DNA"/>
</dbReference>
<dbReference type="OrthoDB" id="532424at2"/>
<name>A0A139XC09_9CYAN</name>
<sequence>MDSLKAKIFKKLEQFPENTLQEVLDFVDFLEYRKVNNQEISLSTASNDTREKSDVEWLDNDLSNLGSYESYDWQPGELEEGLPVKYIPGEGVVIVRE</sequence>